<sequence length="361" mass="39715">MDEVTAVRNFRANAPTPDRARLAPGRQTVLDAAARGTRVRRLRADWRLASLGVAAVVVAAALVATQLGPATGGRVQAGTPRSSKLDRVMEKAAYTVQEHSKVREPGPHQWIYTESAREKLPTGPGLMAESIEGVGTKRGALVYTERWYRYDGRKSAGLSKEDKQFRIKDVDPDSDERTPREWYRLLSSLPTDPGELLKTLRKEKIVDSEGATQAEHDFTEVRGLLGSAPLIPPDTQAALYRALEKIPGTKVSDGLVKDAVGRDAMAVTFSNPTGIVLYRHELLLDPVSFDYAGYRKVAVTDFTMRRGERITYPDKGKEASRPERAEADKGGKPAEFKVEKGQLFVNEAMVSTAVVDRAGQR</sequence>
<dbReference type="InterPro" id="IPR047789">
    <property type="entry name" value="CU044_5270-like"/>
</dbReference>
<reference evidence="3 4" key="1">
    <citation type="submission" date="2013-05" db="EMBL/GenBank/DDBJ databases">
        <title>Genome sequence of Streptomyces sparsogenes DSM 40356.</title>
        <authorList>
            <person name="Coyne S."/>
            <person name="Seebeck F.P."/>
        </authorList>
    </citation>
    <scope>NUCLEOTIDE SEQUENCE [LARGE SCALE GENOMIC DNA]</scope>
    <source>
        <strain evidence="3 4">DSM 40356</strain>
    </source>
</reference>
<evidence type="ECO:0000313" key="3">
    <source>
        <dbReference type="EMBL" id="OMI37551.1"/>
    </source>
</evidence>
<proteinExistence type="predicted"/>
<comment type="caution">
    <text evidence="3">The sequence shown here is derived from an EMBL/GenBank/DDBJ whole genome shotgun (WGS) entry which is preliminary data.</text>
</comment>
<dbReference type="GeneID" id="96741488"/>
<keyword evidence="2" id="KW-0812">Transmembrane</keyword>
<gene>
    <name evidence="3" type="ORF">SPAR_20610</name>
</gene>
<evidence type="ECO:0000256" key="2">
    <source>
        <dbReference type="SAM" id="Phobius"/>
    </source>
</evidence>
<dbReference type="NCBIfam" id="NF038083">
    <property type="entry name" value="CU044_5270_fam"/>
    <property type="match status" value="1"/>
</dbReference>
<dbReference type="AlphaFoldDB" id="A0A1R1SGP2"/>
<keyword evidence="2" id="KW-1133">Transmembrane helix</keyword>
<dbReference type="Proteomes" id="UP000186168">
    <property type="component" value="Unassembled WGS sequence"/>
</dbReference>
<accession>A0A1R1SGP2</accession>
<keyword evidence="4" id="KW-1185">Reference proteome</keyword>
<name>A0A1R1SGP2_9ACTN</name>
<feature type="region of interest" description="Disordered" evidence="1">
    <location>
        <begin position="313"/>
        <end position="334"/>
    </location>
</feature>
<keyword evidence="2" id="KW-0472">Membrane</keyword>
<evidence type="ECO:0000256" key="1">
    <source>
        <dbReference type="SAM" id="MobiDB-lite"/>
    </source>
</evidence>
<dbReference type="RefSeq" id="WP_065958390.1">
    <property type="nucleotide sequence ID" value="NZ_ASQP01000287.1"/>
</dbReference>
<feature type="transmembrane region" description="Helical" evidence="2">
    <location>
        <begin position="48"/>
        <end position="67"/>
    </location>
</feature>
<organism evidence="3 4">
    <name type="scientific">Streptomyces sparsogenes DSM 40356</name>
    <dbReference type="NCBI Taxonomy" id="1331668"/>
    <lineage>
        <taxon>Bacteria</taxon>
        <taxon>Bacillati</taxon>
        <taxon>Actinomycetota</taxon>
        <taxon>Actinomycetes</taxon>
        <taxon>Kitasatosporales</taxon>
        <taxon>Streptomycetaceae</taxon>
        <taxon>Streptomyces</taxon>
    </lineage>
</organism>
<evidence type="ECO:0000313" key="4">
    <source>
        <dbReference type="Proteomes" id="UP000186168"/>
    </source>
</evidence>
<protein>
    <recommendedName>
        <fullName evidence="5">CU044_5270 family protein</fullName>
    </recommendedName>
</protein>
<dbReference type="STRING" id="67365.GCA_001704635_01353"/>
<evidence type="ECO:0008006" key="5">
    <source>
        <dbReference type="Google" id="ProtNLM"/>
    </source>
</evidence>
<dbReference type="EMBL" id="ASQP01000287">
    <property type="protein sequence ID" value="OMI37551.1"/>
    <property type="molecule type" value="Genomic_DNA"/>
</dbReference>